<protein>
    <submittedName>
        <fullName evidence="4">D-alanyl-D-alanine carboxypeptidase</fullName>
    </submittedName>
</protein>
<feature type="domain" description="D-alanyl-D-alanine carboxypeptidase-like core" evidence="3">
    <location>
        <begin position="207"/>
        <end position="310"/>
    </location>
</feature>
<keyword evidence="2" id="KW-1133">Transmembrane helix</keyword>
<dbReference type="GO" id="GO:0006508">
    <property type="term" value="P:proteolysis"/>
    <property type="evidence" value="ECO:0007669"/>
    <property type="project" value="InterPro"/>
</dbReference>
<evidence type="ECO:0000313" key="4">
    <source>
        <dbReference type="EMBL" id="VFJ90598.1"/>
    </source>
</evidence>
<gene>
    <name evidence="4" type="ORF">BECKLFY1418A_GA0070994_101224</name>
</gene>
<dbReference type="CDD" id="cd14814">
    <property type="entry name" value="Peptidase_M15"/>
    <property type="match status" value="1"/>
</dbReference>
<dbReference type="GO" id="GO:0004180">
    <property type="term" value="F:carboxypeptidase activity"/>
    <property type="evidence" value="ECO:0007669"/>
    <property type="project" value="UniProtKB-KW"/>
</dbReference>
<dbReference type="PANTHER" id="PTHR34385:SF1">
    <property type="entry name" value="PEPTIDOGLYCAN L-ALANYL-D-GLUTAMATE ENDOPEPTIDASE CWLK"/>
    <property type="match status" value="1"/>
</dbReference>
<sequence>MEMPGIQGSGDDNPLFHDDRQAAGPPCPGKKTFGTISMTKMDRRYFLGLTLAGVTAATGVYWSPVAAKPKTPRPSTDYFEKIRDFDGDHSEDIWLARNELPLLAETVAHLKRVQTKMGHGNFHLLGFDEMLRFGRNYSDIKPFTAREIEFMERIFYREAARYGFLGEKLLTHLTDNISKRQVVKIPGTGQYIAKGKSLDICHKVQRAVGDDLILTSGVRGIAKQMYLFMNKALVTKGNLSRASRSLAPPGYSYHAIGDFDVGQKGLGRLNFTKTFATTRVYRRLIDLGFTEIRYPPDNLVGVRFEPWHIKIIS</sequence>
<organism evidence="4">
    <name type="scientific">Candidatus Kentrum sp. LFY</name>
    <dbReference type="NCBI Taxonomy" id="2126342"/>
    <lineage>
        <taxon>Bacteria</taxon>
        <taxon>Pseudomonadati</taxon>
        <taxon>Pseudomonadota</taxon>
        <taxon>Gammaproteobacteria</taxon>
        <taxon>Candidatus Kentrum</taxon>
    </lineage>
</organism>
<keyword evidence="2" id="KW-0812">Transmembrane</keyword>
<name>A0A450UDU0_9GAMM</name>
<proteinExistence type="predicted"/>
<evidence type="ECO:0000256" key="1">
    <source>
        <dbReference type="SAM" id="MobiDB-lite"/>
    </source>
</evidence>
<keyword evidence="4" id="KW-0378">Hydrolase</keyword>
<reference evidence="4" key="1">
    <citation type="submission" date="2019-02" db="EMBL/GenBank/DDBJ databases">
        <authorList>
            <person name="Gruber-Vodicka R. H."/>
            <person name="Seah K. B. B."/>
        </authorList>
    </citation>
    <scope>NUCLEOTIDE SEQUENCE</scope>
    <source>
        <strain evidence="4">BECK_M6</strain>
    </source>
</reference>
<dbReference type="Gene3D" id="3.30.1380.10">
    <property type="match status" value="1"/>
</dbReference>
<dbReference type="Pfam" id="PF02557">
    <property type="entry name" value="VanY"/>
    <property type="match status" value="1"/>
</dbReference>
<evidence type="ECO:0000259" key="3">
    <source>
        <dbReference type="Pfam" id="PF02557"/>
    </source>
</evidence>
<dbReference type="AlphaFoldDB" id="A0A450UDU0"/>
<dbReference type="InterPro" id="IPR003709">
    <property type="entry name" value="VanY-like_core_dom"/>
</dbReference>
<feature type="region of interest" description="Disordered" evidence="1">
    <location>
        <begin position="1"/>
        <end position="31"/>
    </location>
</feature>
<accession>A0A450UDU0</accession>
<feature type="transmembrane region" description="Helical" evidence="2">
    <location>
        <begin position="45"/>
        <end position="63"/>
    </location>
</feature>
<keyword evidence="4" id="KW-0121">Carboxypeptidase</keyword>
<evidence type="ECO:0000256" key="2">
    <source>
        <dbReference type="SAM" id="Phobius"/>
    </source>
</evidence>
<dbReference type="SUPFAM" id="SSF55166">
    <property type="entry name" value="Hedgehog/DD-peptidase"/>
    <property type="match status" value="1"/>
</dbReference>
<dbReference type="InterPro" id="IPR052179">
    <property type="entry name" value="DD-CPase-like"/>
</dbReference>
<dbReference type="EMBL" id="CAADFH010000012">
    <property type="protein sequence ID" value="VFJ90598.1"/>
    <property type="molecule type" value="Genomic_DNA"/>
</dbReference>
<dbReference type="InterPro" id="IPR009045">
    <property type="entry name" value="Zn_M74/Hedgehog-like"/>
</dbReference>
<keyword evidence="2" id="KW-0472">Membrane</keyword>
<dbReference type="PANTHER" id="PTHR34385">
    <property type="entry name" value="D-ALANYL-D-ALANINE CARBOXYPEPTIDASE"/>
    <property type="match status" value="1"/>
</dbReference>
<keyword evidence="4" id="KW-0645">Protease</keyword>